<feature type="compositionally biased region" description="Basic residues" evidence="1">
    <location>
        <begin position="305"/>
        <end position="325"/>
    </location>
</feature>
<accession>A0A9P6VUQ1</accession>
<feature type="region of interest" description="Disordered" evidence="1">
    <location>
        <begin position="441"/>
        <end position="461"/>
    </location>
</feature>
<feature type="compositionally biased region" description="Basic residues" evidence="1">
    <location>
        <begin position="183"/>
        <end position="192"/>
    </location>
</feature>
<evidence type="ECO:0000313" key="3">
    <source>
        <dbReference type="Proteomes" id="UP000777482"/>
    </source>
</evidence>
<dbReference type="AlphaFoldDB" id="A0A9P6VUQ1"/>
<dbReference type="EMBL" id="PUHQ01000142">
    <property type="protein sequence ID" value="KAG0654676.1"/>
    <property type="molecule type" value="Genomic_DNA"/>
</dbReference>
<feature type="region of interest" description="Disordered" evidence="1">
    <location>
        <begin position="473"/>
        <end position="515"/>
    </location>
</feature>
<feature type="region of interest" description="Disordered" evidence="1">
    <location>
        <begin position="71"/>
        <end position="116"/>
    </location>
</feature>
<feature type="compositionally biased region" description="Polar residues" evidence="1">
    <location>
        <begin position="75"/>
        <end position="85"/>
    </location>
</feature>
<feature type="compositionally biased region" description="Acidic residues" evidence="1">
    <location>
        <begin position="330"/>
        <end position="341"/>
    </location>
</feature>
<feature type="compositionally biased region" description="Polar residues" evidence="1">
    <location>
        <begin position="407"/>
        <end position="418"/>
    </location>
</feature>
<proteinExistence type="predicted"/>
<feature type="compositionally biased region" description="Basic and acidic residues" evidence="1">
    <location>
        <begin position="102"/>
        <end position="116"/>
    </location>
</feature>
<evidence type="ECO:0000256" key="1">
    <source>
        <dbReference type="SAM" id="MobiDB-lite"/>
    </source>
</evidence>
<feature type="compositionally biased region" description="Basic and acidic residues" evidence="1">
    <location>
        <begin position="250"/>
        <end position="262"/>
    </location>
</feature>
<feature type="compositionally biased region" description="Basic and acidic residues" evidence="1">
    <location>
        <begin position="227"/>
        <end position="243"/>
    </location>
</feature>
<keyword evidence="3" id="KW-1185">Reference proteome</keyword>
<sequence length="539" mass="58003">MDSPVPPPPRGALERVFASAAASGSLDSFTLKHVRTALAASPIRWECSDKQWKQQVRDQIRLEWTALLEAHQAEQAPSSPAHQATSSDPESEQDEQEDDDDKDSKPRTKYDRAAEKNVKVLLGAFGDFLGGLTGPASDLEEDAIPALASLEKQQPNKKKRKSISIISSDPDPSDKEEQERPRPSKKNKKQRKSAGADSATAEKGPKASRASLSKSKSEQGPTSSKFGKRESSERRRTAAKEEEITITDSEDSKDSDAADPKAHQQKQPVASTSKATPPPPPATTMSMRDSDLSEVEDTGFLPGAGRRRRSGAKKGVKGVKGKGKAKAAGTDEEEEEEEEEGGTTTSRRKGKGKGTALKENKKEGKKKKAERKAPAPLKPGDAPKGTDAEEDRIKKLKELAAAAGTSRPFTASTGAERTLTVSKRIEILEGVLEKLGLMAVNKGDGDRRMPSLSKAKQVGEKRALEKEMQELGGTAHHTGLRTGKELHAVSDSSSDDDEGEDEKQAGLSASAKKKKQVLAERKKFGAFLGAQSDEDSESD</sequence>
<dbReference type="OrthoDB" id="2538248at2759"/>
<name>A0A9P6VUQ1_RHOMI</name>
<feature type="region of interest" description="Disordered" evidence="1">
    <location>
        <begin position="147"/>
        <end position="418"/>
    </location>
</feature>
<gene>
    <name evidence="2" type="ORF">C6P46_001554</name>
</gene>
<dbReference type="Proteomes" id="UP000777482">
    <property type="component" value="Unassembled WGS sequence"/>
</dbReference>
<feature type="compositionally biased region" description="Acidic residues" evidence="1">
    <location>
        <begin position="89"/>
        <end position="101"/>
    </location>
</feature>
<reference evidence="2 3" key="1">
    <citation type="submission" date="2020-11" db="EMBL/GenBank/DDBJ databases">
        <title>Kefir isolates.</title>
        <authorList>
            <person name="Marcisauskas S."/>
            <person name="Kim Y."/>
            <person name="Blasche S."/>
        </authorList>
    </citation>
    <scope>NUCLEOTIDE SEQUENCE [LARGE SCALE GENOMIC DNA]</scope>
    <source>
        <strain evidence="2 3">KR</strain>
    </source>
</reference>
<feature type="compositionally biased region" description="Basic and acidic residues" evidence="1">
    <location>
        <begin position="384"/>
        <end position="398"/>
    </location>
</feature>
<comment type="caution">
    <text evidence="2">The sequence shown here is derived from an EMBL/GenBank/DDBJ whole genome shotgun (WGS) entry which is preliminary data.</text>
</comment>
<feature type="compositionally biased region" description="Basic and acidic residues" evidence="1">
    <location>
        <begin position="172"/>
        <end position="182"/>
    </location>
</feature>
<evidence type="ECO:0000313" key="2">
    <source>
        <dbReference type="EMBL" id="KAG0654676.1"/>
    </source>
</evidence>
<organism evidence="2 3">
    <name type="scientific">Rhodotorula mucilaginosa</name>
    <name type="common">Yeast</name>
    <name type="synonym">Rhodotorula rubra</name>
    <dbReference type="NCBI Taxonomy" id="5537"/>
    <lineage>
        <taxon>Eukaryota</taxon>
        <taxon>Fungi</taxon>
        <taxon>Dikarya</taxon>
        <taxon>Basidiomycota</taxon>
        <taxon>Pucciniomycotina</taxon>
        <taxon>Microbotryomycetes</taxon>
        <taxon>Sporidiobolales</taxon>
        <taxon>Sporidiobolaceae</taxon>
        <taxon>Rhodotorula</taxon>
    </lineage>
</organism>
<protein>
    <submittedName>
        <fullName evidence="2">Uncharacterized protein</fullName>
    </submittedName>
</protein>